<dbReference type="Gene3D" id="1.50.10.20">
    <property type="match status" value="1"/>
</dbReference>
<dbReference type="RefSeq" id="WP_109193182.1">
    <property type="nucleotide sequence ID" value="NZ_CP029255.1"/>
</dbReference>
<gene>
    <name evidence="2" type="ORF">HYN56_16485</name>
</gene>
<dbReference type="EMBL" id="CP029255">
    <property type="protein sequence ID" value="AWK05747.1"/>
    <property type="molecule type" value="Genomic_DNA"/>
</dbReference>
<dbReference type="SUPFAM" id="SSF158745">
    <property type="entry name" value="LanC-like"/>
    <property type="match status" value="1"/>
</dbReference>
<protein>
    <recommendedName>
        <fullName evidence="4">Lantibiotic biosynthesis protein</fullName>
    </recommendedName>
</protein>
<sequence length="401" mass="45371">MDINNELHKILQSVNNHINKEYIEVEHLGILSGLSGAALFQFYYSAYTNDNSDNTTGIDIIGYCIQKINNGYGYPTYCGGIAGFTWMLQHLSEQNLIDLKGINLKDFEPYLYNCMLEDIKIANYDYLHGATGYALYFLERFKVSDSVNDHFYKSYIIDFIHFLEENSVVHNGGIIWLTKDHDNKGGQNYNLGLAHGVASIIGILLRLSGFEDFKEKSEKLLKKAVTALIKQMNDIALSDSYFASLVPFGSADYSKNSRLAWCYGDLGIGLQLLYYSKIINDKNLNLQAKSVLKHCASRRSYDKTLILDATVCHGAFGVALMFNNAFRNTLDLTFLEARDYWLRFGIQLWENKDKITEVHSVAFGDDKISVLNGMAGIGLAIISCISDLNQWESSLMLHQYE</sequence>
<evidence type="ECO:0000313" key="3">
    <source>
        <dbReference type="Proteomes" id="UP000245250"/>
    </source>
</evidence>
<dbReference type="PRINTS" id="PR01955">
    <property type="entry name" value="LANCFRANKIA"/>
</dbReference>
<accession>A0A2S1YNS8</accession>
<dbReference type="OrthoDB" id="6313827at2"/>
<dbReference type="SMART" id="SM01260">
    <property type="entry name" value="LANC_like"/>
    <property type="match status" value="1"/>
</dbReference>
<keyword evidence="3" id="KW-1185">Reference proteome</keyword>
<keyword evidence="1" id="KW-0862">Zinc</keyword>
<dbReference type="PRINTS" id="PR01950">
    <property type="entry name" value="LANCSUPER"/>
</dbReference>
<feature type="binding site" evidence="1">
    <location>
        <position position="262"/>
    </location>
    <ligand>
        <name>Zn(2+)</name>
        <dbReference type="ChEBI" id="CHEBI:29105"/>
    </ligand>
</feature>
<feature type="binding site" evidence="1">
    <location>
        <position position="312"/>
    </location>
    <ligand>
        <name>Zn(2+)</name>
        <dbReference type="ChEBI" id="CHEBI:29105"/>
    </ligand>
</feature>
<evidence type="ECO:0000256" key="1">
    <source>
        <dbReference type="PIRSR" id="PIRSR607822-1"/>
    </source>
</evidence>
<reference evidence="2 3" key="1">
    <citation type="submission" date="2018-05" db="EMBL/GenBank/DDBJ databases">
        <title>Genome sequencing of Flavobacterium sp. HYN0056.</title>
        <authorList>
            <person name="Yi H."/>
            <person name="Baek C."/>
        </authorList>
    </citation>
    <scope>NUCLEOTIDE SEQUENCE [LARGE SCALE GENOMIC DNA]</scope>
    <source>
        <strain evidence="2 3">HYN0056</strain>
    </source>
</reference>
<keyword evidence="1" id="KW-0479">Metal-binding</keyword>
<dbReference type="Proteomes" id="UP000245250">
    <property type="component" value="Chromosome"/>
</dbReference>
<dbReference type="Pfam" id="PF05147">
    <property type="entry name" value="LANC_like"/>
    <property type="match status" value="1"/>
</dbReference>
<dbReference type="GO" id="GO:0005886">
    <property type="term" value="C:plasma membrane"/>
    <property type="evidence" value="ECO:0007669"/>
    <property type="project" value="TreeGrafter"/>
</dbReference>
<evidence type="ECO:0008006" key="4">
    <source>
        <dbReference type="Google" id="ProtNLM"/>
    </source>
</evidence>
<dbReference type="PANTHER" id="PTHR12736">
    <property type="entry name" value="LANC-LIKE PROTEIN"/>
    <property type="match status" value="1"/>
</dbReference>
<dbReference type="InterPro" id="IPR007822">
    <property type="entry name" value="LANC-like"/>
</dbReference>
<dbReference type="AlphaFoldDB" id="A0A2S1YNS8"/>
<organism evidence="2 3">
    <name type="scientific">Flavobacterium crocinum</name>
    <dbReference type="NCBI Taxonomy" id="2183896"/>
    <lineage>
        <taxon>Bacteria</taxon>
        <taxon>Pseudomonadati</taxon>
        <taxon>Bacteroidota</taxon>
        <taxon>Flavobacteriia</taxon>
        <taxon>Flavobacteriales</taxon>
        <taxon>Flavobacteriaceae</taxon>
        <taxon>Flavobacterium</taxon>
    </lineage>
</organism>
<dbReference type="PANTHER" id="PTHR12736:SF7">
    <property type="entry name" value="LANC-LIKE PROTEIN 3"/>
    <property type="match status" value="1"/>
</dbReference>
<name>A0A2S1YNS8_9FLAO</name>
<proteinExistence type="predicted"/>
<dbReference type="GO" id="GO:0046872">
    <property type="term" value="F:metal ion binding"/>
    <property type="evidence" value="ECO:0007669"/>
    <property type="project" value="UniProtKB-KW"/>
</dbReference>
<evidence type="ECO:0000313" key="2">
    <source>
        <dbReference type="EMBL" id="AWK05747.1"/>
    </source>
</evidence>
<feature type="binding site" evidence="1">
    <location>
        <position position="313"/>
    </location>
    <ligand>
        <name>Zn(2+)</name>
        <dbReference type="ChEBI" id="CHEBI:29105"/>
    </ligand>
</feature>
<dbReference type="GO" id="GO:0031179">
    <property type="term" value="P:peptide modification"/>
    <property type="evidence" value="ECO:0007669"/>
    <property type="project" value="InterPro"/>
</dbReference>
<dbReference type="KEGG" id="fcr:HYN56_16485"/>